<feature type="domain" description="WSC" evidence="4">
    <location>
        <begin position="181"/>
        <end position="274"/>
    </location>
</feature>
<dbReference type="PANTHER" id="PTHR45964">
    <property type="entry name" value="WSCD FAMILY MEMBER CG9164"/>
    <property type="match status" value="1"/>
</dbReference>
<gene>
    <name evidence="5" type="ORF">CkaCkLH20_09337</name>
</gene>
<dbReference type="GeneID" id="62165126"/>
<dbReference type="InterPro" id="IPR003609">
    <property type="entry name" value="Pan_app"/>
</dbReference>
<keyword evidence="1" id="KW-0677">Repeat</keyword>
<reference evidence="5" key="2">
    <citation type="submission" date="2020-11" db="EMBL/GenBank/DDBJ databases">
        <title>Whole genome sequencing of Colletotrichum sp.</title>
        <authorList>
            <person name="Li H."/>
        </authorList>
    </citation>
    <scope>NUCLEOTIDE SEQUENCE</scope>
    <source>
        <strain evidence="5">CkLH20</strain>
    </source>
</reference>
<dbReference type="PANTHER" id="PTHR45964:SF5">
    <property type="entry name" value="WSCD FAMILY MEMBER CG9164"/>
    <property type="match status" value="1"/>
</dbReference>
<dbReference type="AlphaFoldDB" id="A0A9P6HZ98"/>
<evidence type="ECO:0000313" key="6">
    <source>
        <dbReference type="Proteomes" id="UP000781932"/>
    </source>
</evidence>
<dbReference type="InterPro" id="IPR002889">
    <property type="entry name" value="WSC_carb-bd"/>
</dbReference>
<evidence type="ECO:0000259" key="3">
    <source>
        <dbReference type="PROSITE" id="PS50948"/>
    </source>
</evidence>
<dbReference type="EMBL" id="JAATWM020000033">
    <property type="protein sequence ID" value="KAF9873174.1"/>
    <property type="molecule type" value="Genomic_DNA"/>
</dbReference>
<evidence type="ECO:0000256" key="1">
    <source>
        <dbReference type="ARBA" id="ARBA00022737"/>
    </source>
</evidence>
<dbReference type="SMART" id="SM00321">
    <property type="entry name" value="WSC"/>
    <property type="match status" value="3"/>
</dbReference>
<evidence type="ECO:0000256" key="2">
    <source>
        <dbReference type="SAM" id="SignalP"/>
    </source>
</evidence>
<accession>A0A9P6HZ98</accession>
<dbReference type="PROSITE" id="PS50948">
    <property type="entry name" value="PAN"/>
    <property type="match status" value="1"/>
</dbReference>
<comment type="caution">
    <text evidence="5">The sequence shown here is derived from an EMBL/GenBank/DDBJ whole genome shotgun (WGS) entry which is preliminary data.</text>
</comment>
<dbReference type="InterPro" id="IPR051589">
    <property type="entry name" value="Sialate-O-sulfotransferase"/>
</dbReference>
<reference evidence="5" key="1">
    <citation type="submission" date="2020-03" db="EMBL/GenBank/DDBJ databases">
        <authorList>
            <person name="He L."/>
        </authorList>
    </citation>
    <scope>NUCLEOTIDE SEQUENCE</scope>
    <source>
        <strain evidence="5">CkLH20</strain>
    </source>
</reference>
<protein>
    <recommendedName>
        <fullName evidence="7">WSC domain-containing protein</fullName>
    </recommendedName>
</protein>
<name>A0A9P6HZ98_9PEZI</name>
<dbReference type="Proteomes" id="UP000781932">
    <property type="component" value="Unassembled WGS sequence"/>
</dbReference>
<dbReference type="OrthoDB" id="5985073at2759"/>
<dbReference type="RefSeq" id="XP_038742635.1">
    <property type="nucleotide sequence ID" value="XM_038892052.1"/>
</dbReference>
<sequence length="462" mass="48798">MHAYSYIPAVGFTLIAVALAQSNSMVVPGAVNPIAANVTNTKRSYGLVNHGTSVRRDVLKRAVNGICDALPSKWSYMGCYSDSPSTRVLSGDRWCPDDPNGLSQETCIEFCDGKGYGLAGVEWGKECYCGYLLDSSALKSAETDCSMPCTGNKDEVCGNGGRINVFTNGDSAPAVLAASGDFTSIGCYSDQASARTLTTRVSLPGNVRVSDCTTACANQGFQYAGLEFGQECYCGASIQNGGAPISDKSCNMACTADKTEFCGGRAAINIYKSSVPQQGPSKIPDNWSSKGCYTDSPSTRALSFKVPNFGNFSAAQCVSQCSTLNYQYAGLEYGSECWCGNSIDNGNAPASSGCDMACVGNHADTCGGAGRVNIYQAACNGTPGCHFGYGLIRLLFTASNVKQCEDACHADPNCLSIQFGTEPSSTAPFCNLFKYPIPSVVDTQYMDARCSSFHFYDSSCTF</sequence>
<dbReference type="PROSITE" id="PS51212">
    <property type="entry name" value="WSC"/>
    <property type="match status" value="3"/>
</dbReference>
<proteinExistence type="predicted"/>
<keyword evidence="2" id="KW-0732">Signal</keyword>
<feature type="domain" description="WSC" evidence="4">
    <location>
        <begin position="73"/>
        <end position="169"/>
    </location>
</feature>
<organism evidence="5 6">
    <name type="scientific">Colletotrichum karsti</name>
    <dbReference type="NCBI Taxonomy" id="1095194"/>
    <lineage>
        <taxon>Eukaryota</taxon>
        <taxon>Fungi</taxon>
        <taxon>Dikarya</taxon>
        <taxon>Ascomycota</taxon>
        <taxon>Pezizomycotina</taxon>
        <taxon>Sordariomycetes</taxon>
        <taxon>Hypocreomycetidae</taxon>
        <taxon>Glomerellales</taxon>
        <taxon>Glomerellaceae</taxon>
        <taxon>Colletotrichum</taxon>
        <taxon>Colletotrichum boninense species complex</taxon>
    </lineage>
</organism>
<evidence type="ECO:0000313" key="5">
    <source>
        <dbReference type="EMBL" id="KAF9873174.1"/>
    </source>
</evidence>
<feature type="domain" description="Apple" evidence="3">
    <location>
        <begin position="379"/>
        <end position="460"/>
    </location>
</feature>
<dbReference type="Pfam" id="PF01822">
    <property type="entry name" value="WSC"/>
    <property type="match status" value="3"/>
</dbReference>
<evidence type="ECO:0000259" key="4">
    <source>
        <dbReference type="PROSITE" id="PS51212"/>
    </source>
</evidence>
<feature type="domain" description="WSC" evidence="4">
    <location>
        <begin position="286"/>
        <end position="378"/>
    </location>
</feature>
<feature type="chain" id="PRO_5040501143" description="WSC domain-containing protein" evidence="2">
    <location>
        <begin position="21"/>
        <end position="462"/>
    </location>
</feature>
<feature type="signal peptide" evidence="2">
    <location>
        <begin position="1"/>
        <end position="20"/>
    </location>
</feature>
<keyword evidence="6" id="KW-1185">Reference proteome</keyword>
<evidence type="ECO:0008006" key="7">
    <source>
        <dbReference type="Google" id="ProtNLM"/>
    </source>
</evidence>